<keyword evidence="4" id="KW-1185">Reference proteome</keyword>
<feature type="domain" description="VWFA" evidence="2">
    <location>
        <begin position="82"/>
        <end position="252"/>
    </location>
</feature>
<dbReference type="SUPFAM" id="SSF53300">
    <property type="entry name" value="vWA-like"/>
    <property type="match status" value="1"/>
</dbReference>
<dbReference type="InterPro" id="IPR002035">
    <property type="entry name" value="VWF_A"/>
</dbReference>
<dbReference type="EMBL" id="CP021416">
    <property type="protein sequence ID" value="ARU49750.1"/>
    <property type="molecule type" value="Genomic_DNA"/>
</dbReference>
<evidence type="ECO:0000313" key="4">
    <source>
        <dbReference type="Proteomes" id="UP000196005"/>
    </source>
</evidence>
<gene>
    <name evidence="3" type="ORF">Sdiek1_2601</name>
</gene>
<dbReference type="KEGG" id="suls:Sdiek1_2601"/>
<dbReference type="PROSITE" id="PS50234">
    <property type="entry name" value="VWFA"/>
    <property type="match status" value="1"/>
</dbReference>
<dbReference type="SMART" id="SM00327">
    <property type="entry name" value="VWA"/>
    <property type="match status" value="1"/>
</dbReference>
<keyword evidence="1" id="KW-1133">Transmembrane helix</keyword>
<evidence type="ECO:0000256" key="1">
    <source>
        <dbReference type="SAM" id="Phobius"/>
    </source>
</evidence>
<dbReference type="PANTHER" id="PTHR22550">
    <property type="entry name" value="SPORE GERMINATION PROTEIN"/>
    <property type="match status" value="1"/>
</dbReference>
<keyword evidence="1" id="KW-0812">Transmembrane</keyword>
<dbReference type="Gene3D" id="3.40.50.410">
    <property type="entry name" value="von Willebrand factor, type A domain"/>
    <property type="match status" value="1"/>
</dbReference>
<dbReference type="PANTHER" id="PTHR22550:SF18">
    <property type="entry name" value="VWFA DOMAIN-CONTAINING PROTEIN"/>
    <property type="match status" value="1"/>
</dbReference>
<accession>A0A1Y0HP80</accession>
<dbReference type="Pfam" id="PF00092">
    <property type="entry name" value="VWA"/>
    <property type="match status" value="1"/>
</dbReference>
<dbReference type="RefSeq" id="WP_161492044.1">
    <property type="nucleotide sequence ID" value="NZ_CP021416.1"/>
</dbReference>
<sequence length="293" mass="32783">MFSFEYPYAFALLLLFFASFKWLKMRSSVLIFPNVPLLHQVEHKGGFARLLSKYLAIFSLVTALASPVIKDETILQHGKGYELSLILDVSGSMHESNKIGIVKSIVQEFIEARKDDKLALSVFGDFAYVAVPLTFDKHSLLDLLSRLDAGVAGVHQTALYEALYLSSNIFKTSTSPNKIAILLTDGMDNAGTVPMDVAIKTAQKYHIKVYTIGVGGSNDYNPNVLQTIAKETGGIFFEANSKQRLEEIYHQIDSLEKSEITADKYVKKEYFFQYFLLSALVSMGLYMILSNKE</sequence>
<evidence type="ECO:0000313" key="3">
    <source>
        <dbReference type="EMBL" id="ARU49750.1"/>
    </source>
</evidence>
<dbReference type="Proteomes" id="UP000196005">
    <property type="component" value="Chromosome"/>
</dbReference>
<feature type="transmembrane region" description="Helical" evidence="1">
    <location>
        <begin position="6"/>
        <end position="23"/>
    </location>
</feature>
<reference evidence="4" key="1">
    <citation type="submission" date="2017-05" db="EMBL/GenBank/DDBJ databases">
        <title>Dechlorination kinetics govern the competition between two new strains of the genus Sulfurospirillum.</title>
        <authorList>
            <person name="Buttet G.F."/>
            <person name="Murray A.M."/>
            <person name="Goris T."/>
            <person name="Burion M."/>
            <person name="Lin B."/>
            <person name="Rolle M."/>
            <person name="Maillard J."/>
        </authorList>
    </citation>
    <scope>NUCLEOTIDE SEQUENCE [LARGE SCALE GENOMIC DNA]</scope>
    <source>
        <strain evidence="4">SL2-1</strain>
    </source>
</reference>
<dbReference type="InterPro" id="IPR036465">
    <property type="entry name" value="vWFA_dom_sf"/>
</dbReference>
<keyword evidence="1" id="KW-0472">Membrane</keyword>
<proteinExistence type="predicted"/>
<dbReference type="InterPro" id="IPR050768">
    <property type="entry name" value="UPF0353/GerABKA_families"/>
</dbReference>
<protein>
    <recommendedName>
        <fullName evidence="2">VWFA domain-containing protein</fullName>
    </recommendedName>
</protein>
<evidence type="ECO:0000259" key="2">
    <source>
        <dbReference type="PROSITE" id="PS50234"/>
    </source>
</evidence>
<feature type="transmembrane region" description="Helical" evidence="1">
    <location>
        <begin position="271"/>
        <end position="289"/>
    </location>
</feature>
<dbReference type="AlphaFoldDB" id="A0A1Y0HP80"/>
<name>A0A1Y0HP80_9BACT</name>
<organism evidence="3 4">
    <name type="scientific">Sulfurospirillum diekertiae</name>
    <dbReference type="NCBI Taxonomy" id="1854492"/>
    <lineage>
        <taxon>Bacteria</taxon>
        <taxon>Pseudomonadati</taxon>
        <taxon>Campylobacterota</taxon>
        <taxon>Epsilonproteobacteria</taxon>
        <taxon>Campylobacterales</taxon>
        <taxon>Sulfurospirillaceae</taxon>
        <taxon>Sulfurospirillum</taxon>
    </lineage>
</organism>